<reference evidence="2 3" key="1">
    <citation type="journal article" date="2014" name="Genome Biol. Evol.">
        <title>The genome of the myxosporean Thelohanellus kitauei shows adaptations to nutrient acquisition within its fish host.</title>
        <authorList>
            <person name="Yang Y."/>
            <person name="Xiong J."/>
            <person name="Zhou Z."/>
            <person name="Huo F."/>
            <person name="Miao W."/>
            <person name="Ran C."/>
            <person name="Liu Y."/>
            <person name="Zhang J."/>
            <person name="Feng J."/>
            <person name="Wang M."/>
            <person name="Wang M."/>
            <person name="Wang L."/>
            <person name="Yao B."/>
        </authorList>
    </citation>
    <scope>NUCLEOTIDE SEQUENCE [LARGE SCALE GENOMIC DNA]</scope>
    <source>
        <strain evidence="2">Wuqing</strain>
    </source>
</reference>
<accession>A0A0C2J5T2</accession>
<sequence length="153" mass="17306">MVSPARFRVLGDVINYINHNIKCGKSRLCTSESDIMDYLTEFYRNFPSTPPDPDVPPATIFLLIYFALLLVSGIICLVVFTILYCIVRKMRRAPNAHEPAPEFDQKGYGEGYEVLPNQAPSVYYGNDKRVFAEDVESSEAKVLKDAQCPEYVV</sequence>
<evidence type="ECO:0000313" key="2">
    <source>
        <dbReference type="EMBL" id="KII73124.1"/>
    </source>
</evidence>
<feature type="transmembrane region" description="Helical" evidence="1">
    <location>
        <begin position="60"/>
        <end position="87"/>
    </location>
</feature>
<keyword evidence="1" id="KW-0472">Membrane</keyword>
<organism evidence="2 3">
    <name type="scientific">Thelohanellus kitauei</name>
    <name type="common">Myxosporean</name>
    <dbReference type="NCBI Taxonomy" id="669202"/>
    <lineage>
        <taxon>Eukaryota</taxon>
        <taxon>Metazoa</taxon>
        <taxon>Cnidaria</taxon>
        <taxon>Myxozoa</taxon>
        <taxon>Myxosporea</taxon>
        <taxon>Bivalvulida</taxon>
        <taxon>Platysporina</taxon>
        <taxon>Myxobolidae</taxon>
        <taxon>Thelohanellus</taxon>
    </lineage>
</organism>
<comment type="caution">
    <text evidence="2">The sequence shown here is derived from an EMBL/GenBank/DDBJ whole genome shotgun (WGS) entry which is preliminary data.</text>
</comment>
<gene>
    <name evidence="2" type="ORF">RF11_13455</name>
</gene>
<protein>
    <submittedName>
        <fullName evidence="2">Uncharacterized protein</fullName>
    </submittedName>
</protein>
<dbReference type="Proteomes" id="UP000031668">
    <property type="component" value="Unassembled WGS sequence"/>
</dbReference>
<name>A0A0C2J5T2_THEKT</name>
<evidence type="ECO:0000256" key="1">
    <source>
        <dbReference type="SAM" id="Phobius"/>
    </source>
</evidence>
<proteinExistence type="predicted"/>
<dbReference type="AlphaFoldDB" id="A0A0C2J5T2"/>
<keyword evidence="1" id="KW-0812">Transmembrane</keyword>
<evidence type="ECO:0000313" key="3">
    <source>
        <dbReference type="Proteomes" id="UP000031668"/>
    </source>
</evidence>
<dbReference type="EMBL" id="JWZT01000983">
    <property type="protein sequence ID" value="KII73124.1"/>
    <property type="molecule type" value="Genomic_DNA"/>
</dbReference>
<keyword evidence="1" id="KW-1133">Transmembrane helix</keyword>
<keyword evidence="3" id="KW-1185">Reference proteome</keyword>